<sequence length="47" mass="5914">MKIIWFRGATAYEFQIGPFWMMWCHLKGNYWKWKPWRRFSAGVDWEA</sequence>
<comment type="caution">
    <text evidence="1">The sequence shown here is derived from an EMBL/GenBank/DDBJ whole genome shotgun (WGS) entry which is preliminary data.</text>
</comment>
<protein>
    <submittedName>
        <fullName evidence="1">Uncharacterized protein</fullName>
    </submittedName>
</protein>
<evidence type="ECO:0000313" key="2">
    <source>
        <dbReference type="Proteomes" id="UP000295507"/>
    </source>
</evidence>
<accession>A0A4R3REX0</accession>
<evidence type="ECO:0000313" key="1">
    <source>
        <dbReference type="EMBL" id="TCU34088.1"/>
    </source>
</evidence>
<dbReference type="AlphaFoldDB" id="A0A4R3REX0"/>
<dbReference type="Proteomes" id="UP000295507">
    <property type="component" value="Unassembled WGS sequence"/>
</dbReference>
<proteinExistence type="predicted"/>
<dbReference type="EMBL" id="SMBK01000013">
    <property type="protein sequence ID" value="TCU34088.1"/>
    <property type="molecule type" value="Genomic_DNA"/>
</dbReference>
<dbReference type="RefSeq" id="WP_165921982.1">
    <property type="nucleotide sequence ID" value="NZ_SMBK01000013.1"/>
</dbReference>
<name>A0A4R3REX0_9HYPH</name>
<organism evidence="1 2">
    <name type="scientific">Rhizobium azibense</name>
    <dbReference type="NCBI Taxonomy" id="1136135"/>
    <lineage>
        <taxon>Bacteria</taxon>
        <taxon>Pseudomonadati</taxon>
        <taxon>Pseudomonadota</taxon>
        <taxon>Alphaproteobacteria</taxon>
        <taxon>Hyphomicrobiales</taxon>
        <taxon>Rhizobiaceae</taxon>
        <taxon>Rhizobium/Agrobacterium group</taxon>
        <taxon>Rhizobium</taxon>
    </lineage>
</organism>
<gene>
    <name evidence="1" type="ORF">EV129_11371</name>
</gene>
<reference evidence="1 2" key="1">
    <citation type="submission" date="2019-03" db="EMBL/GenBank/DDBJ databases">
        <title>Genomic Encyclopedia of Type Strains, Phase IV (KMG-V): Genome sequencing to study the core and pangenomes of soil and plant-associated prokaryotes.</title>
        <authorList>
            <person name="Whitman W."/>
        </authorList>
    </citation>
    <scope>NUCLEOTIDE SEQUENCE [LARGE SCALE GENOMIC DNA]</scope>
    <source>
        <strain evidence="1 2">IE4868</strain>
    </source>
</reference>